<evidence type="ECO:0000313" key="2">
    <source>
        <dbReference type="Proteomes" id="UP000742786"/>
    </source>
</evidence>
<dbReference type="EMBL" id="CAJQUM010000001">
    <property type="protein sequence ID" value="CAG4884293.1"/>
    <property type="molecule type" value="Genomic_DNA"/>
</dbReference>
<gene>
    <name evidence="1" type="ORF">GTOL_12176</name>
</gene>
<accession>A0A916J6E6</accession>
<sequence length="241" mass="26942">MQSPSCDDRCHSSNWWPYLNLQCLGLLCTVRMFSTRIALHFLQHCVAERPLGQHALDGFFQHAFRKTLLQLGEVGFINSTRIAGVAKILLVLGLVAGHTQLIDIDHDDIVACIDVRGVHRLVFAAQALRNFSCKTSQHFVSCIDDEPVALDFMRLGRKRFHEETPILMSLGQKQTHGRNAESRALYVSHYSSVKPLPKLRIQAKKTQPLGVALNSPPLRGRGGEVAECCKIFSTTIKVEQS</sequence>
<keyword evidence="2" id="KW-1185">Reference proteome</keyword>
<proteinExistence type="predicted"/>
<protein>
    <submittedName>
        <fullName evidence="1">Uncharacterized protein</fullName>
    </submittedName>
</protein>
<dbReference type="AlphaFoldDB" id="A0A916J6E6"/>
<dbReference type="Proteomes" id="UP000742786">
    <property type="component" value="Unassembled WGS sequence"/>
</dbReference>
<reference evidence="1" key="1">
    <citation type="submission" date="2021-04" db="EMBL/GenBank/DDBJ databases">
        <authorList>
            <person name="Hornung B."/>
        </authorList>
    </citation>
    <scope>NUCLEOTIDE SEQUENCE</scope>
    <source>
        <strain evidence="1">G5G6</strain>
    </source>
</reference>
<comment type="caution">
    <text evidence="1">The sequence shown here is derived from an EMBL/GenBank/DDBJ whole genome shotgun (WGS) entry which is preliminary data.</text>
</comment>
<organism evidence="1 2">
    <name type="scientific">Georgfuchsia toluolica</name>
    <dbReference type="NCBI Taxonomy" id="424218"/>
    <lineage>
        <taxon>Bacteria</taxon>
        <taxon>Pseudomonadati</taxon>
        <taxon>Pseudomonadota</taxon>
        <taxon>Betaproteobacteria</taxon>
        <taxon>Nitrosomonadales</taxon>
        <taxon>Sterolibacteriaceae</taxon>
        <taxon>Georgfuchsia</taxon>
    </lineage>
</organism>
<name>A0A916J6E6_9PROT</name>
<evidence type="ECO:0000313" key="1">
    <source>
        <dbReference type="EMBL" id="CAG4884293.1"/>
    </source>
</evidence>